<reference evidence="2 3" key="1">
    <citation type="submission" date="2018-05" db="EMBL/GenBank/DDBJ databases">
        <title>Genomic Encyclopedia of Type Strains, Phase IV (KMG-IV): sequencing the most valuable type-strain genomes for metagenomic binning, comparative biology and taxonomic classification.</title>
        <authorList>
            <person name="Goeker M."/>
        </authorList>
    </citation>
    <scope>NUCLEOTIDE SEQUENCE [LARGE SCALE GENOMIC DNA]</scope>
    <source>
        <strain evidence="2 3">DSM 14263</strain>
    </source>
</reference>
<comment type="caution">
    <text evidence="2">The sequence shown here is derived from an EMBL/GenBank/DDBJ whole genome shotgun (WGS) entry which is preliminary data.</text>
</comment>
<dbReference type="Proteomes" id="UP000245812">
    <property type="component" value="Unassembled WGS sequence"/>
</dbReference>
<keyword evidence="3" id="KW-1185">Reference proteome</keyword>
<proteinExistence type="predicted"/>
<evidence type="ECO:0000256" key="1">
    <source>
        <dbReference type="SAM" id="SignalP"/>
    </source>
</evidence>
<accession>A0A316HYJ6</accession>
<feature type="chain" id="PRO_5016310559" description="TonB-like protein" evidence="1">
    <location>
        <begin position="22"/>
        <end position="165"/>
    </location>
</feature>
<dbReference type="RefSeq" id="WP_139942992.1">
    <property type="nucleotide sequence ID" value="NZ_MSZV01000151.1"/>
</dbReference>
<dbReference type="OrthoDB" id="9792439at2"/>
<sequence length="165" mass="18041">MKRAAWLVGCLFGMSAVAAHAGSNSGEATPAPSTIQAIAQVDPQGNVIPLNTVGRQPKEITQLVHDTLKQWHFKPPVEAGRRVTSYVLITMNLETAKRDDGNYDTRLTYVSNMPVKPINGGWMCSDQQSRNAFCKMRFQPMSDPYLGASAQQALAQHAMLSSRGH</sequence>
<protein>
    <recommendedName>
        <fullName evidence="4">TonB-like protein</fullName>
    </recommendedName>
</protein>
<dbReference type="AlphaFoldDB" id="A0A316HYJ6"/>
<gene>
    <name evidence="2" type="ORF">C7456_108116</name>
</gene>
<evidence type="ECO:0008006" key="4">
    <source>
        <dbReference type="Google" id="ProtNLM"/>
    </source>
</evidence>
<dbReference type="EMBL" id="QGHC01000008">
    <property type="protein sequence ID" value="PWK85820.1"/>
    <property type="molecule type" value="Genomic_DNA"/>
</dbReference>
<name>A0A316HYJ6_9GAMM</name>
<evidence type="ECO:0000313" key="3">
    <source>
        <dbReference type="Proteomes" id="UP000245812"/>
    </source>
</evidence>
<keyword evidence="1" id="KW-0732">Signal</keyword>
<organism evidence="2 3">
    <name type="scientific">Fulvimonas soli</name>
    <dbReference type="NCBI Taxonomy" id="155197"/>
    <lineage>
        <taxon>Bacteria</taxon>
        <taxon>Pseudomonadati</taxon>
        <taxon>Pseudomonadota</taxon>
        <taxon>Gammaproteobacteria</taxon>
        <taxon>Lysobacterales</taxon>
        <taxon>Rhodanobacteraceae</taxon>
        <taxon>Fulvimonas</taxon>
    </lineage>
</organism>
<evidence type="ECO:0000313" key="2">
    <source>
        <dbReference type="EMBL" id="PWK85820.1"/>
    </source>
</evidence>
<feature type="signal peptide" evidence="1">
    <location>
        <begin position="1"/>
        <end position="21"/>
    </location>
</feature>